<keyword evidence="3" id="KW-1185">Reference proteome</keyword>
<dbReference type="RefSeq" id="XP_043038424.1">
    <property type="nucleotide sequence ID" value="XM_043180025.1"/>
</dbReference>
<reference evidence="2" key="1">
    <citation type="submission" date="2020-11" db="EMBL/GenBank/DDBJ databases">
        <title>Adaptations for nitrogen fixation in a non-lichenized fungal sporocarp promotes dispersal by wood-feeding termites.</title>
        <authorList>
            <consortium name="DOE Joint Genome Institute"/>
            <person name="Koch R.A."/>
            <person name="Yoon G."/>
            <person name="Arayal U."/>
            <person name="Lail K."/>
            <person name="Amirebrahimi M."/>
            <person name="Labutti K."/>
            <person name="Lipzen A."/>
            <person name="Riley R."/>
            <person name="Barry K."/>
            <person name="Henrissat B."/>
            <person name="Grigoriev I.V."/>
            <person name="Herr J.R."/>
            <person name="Aime M.C."/>
        </authorList>
    </citation>
    <scope>NUCLEOTIDE SEQUENCE</scope>
    <source>
        <strain evidence="2">MCA 3950</strain>
    </source>
</reference>
<feature type="region of interest" description="Disordered" evidence="1">
    <location>
        <begin position="213"/>
        <end position="250"/>
    </location>
</feature>
<evidence type="ECO:0000256" key="1">
    <source>
        <dbReference type="SAM" id="MobiDB-lite"/>
    </source>
</evidence>
<protein>
    <submittedName>
        <fullName evidence="2">Uncharacterized protein</fullName>
    </submittedName>
</protein>
<name>A0A9P7VQA0_9AGAR</name>
<feature type="compositionally biased region" description="Polar residues" evidence="1">
    <location>
        <begin position="141"/>
        <end position="157"/>
    </location>
</feature>
<dbReference type="AlphaFoldDB" id="A0A9P7VQA0"/>
<feature type="region of interest" description="Disordered" evidence="1">
    <location>
        <begin position="118"/>
        <end position="171"/>
    </location>
</feature>
<dbReference type="Proteomes" id="UP000812287">
    <property type="component" value="Unassembled WGS sequence"/>
</dbReference>
<evidence type="ECO:0000313" key="3">
    <source>
        <dbReference type="Proteomes" id="UP000812287"/>
    </source>
</evidence>
<gene>
    <name evidence="2" type="ORF">BT62DRAFT_199141</name>
</gene>
<evidence type="ECO:0000313" key="2">
    <source>
        <dbReference type="EMBL" id="KAG7444924.1"/>
    </source>
</evidence>
<comment type="caution">
    <text evidence="2">The sequence shown here is derived from an EMBL/GenBank/DDBJ whole genome shotgun (WGS) entry which is preliminary data.</text>
</comment>
<organism evidence="2 3">
    <name type="scientific">Guyanagaster necrorhizus</name>
    <dbReference type="NCBI Taxonomy" id="856835"/>
    <lineage>
        <taxon>Eukaryota</taxon>
        <taxon>Fungi</taxon>
        <taxon>Dikarya</taxon>
        <taxon>Basidiomycota</taxon>
        <taxon>Agaricomycotina</taxon>
        <taxon>Agaricomycetes</taxon>
        <taxon>Agaricomycetidae</taxon>
        <taxon>Agaricales</taxon>
        <taxon>Marasmiineae</taxon>
        <taxon>Physalacriaceae</taxon>
        <taxon>Guyanagaster</taxon>
    </lineage>
</organism>
<dbReference type="GeneID" id="66102321"/>
<dbReference type="OrthoDB" id="2891468at2759"/>
<dbReference type="EMBL" id="MU250538">
    <property type="protein sequence ID" value="KAG7444924.1"/>
    <property type="molecule type" value="Genomic_DNA"/>
</dbReference>
<proteinExistence type="predicted"/>
<sequence>MRVPSFSRRERALVRQRDRQLRLEILEISRNEYLIKLASEFGKSAPVIDRYIHNTTKDNLAWDEEYIDGRRKDFFGYDLGVKDYCLTQSASKQTASTSRRELTQATLVDGHSNARLGDATAATGFDSSATPGQKRKRTTELTDSASVLRSSDVSNTLPRAVDNTTSTTTNSSFSRLSSQLAVLPFFKRKHFIEEPNIPGHNANFLYRLSQPMAQEPSSRGNPDSLGPNPETPVTENSKSHLTCMSASPRPGPVIISAPNLRLRPAKPVTQMGAPTLKPRLIRHIQASDDTPGECIL</sequence>
<feature type="compositionally biased region" description="Polar residues" evidence="1">
    <location>
        <begin position="231"/>
        <end position="245"/>
    </location>
</feature>
<accession>A0A9P7VQA0</accession>